<keyword evidence="2" id="KW-0472">Membrane</keyword>
<feature type="region of interest" description="Disordered" evidence="1">
    <location>
        <begin position="247"/>
        <end position="272"/>
    </location>
</feature>
<keyword evidence="2" id="KW-0812">Transmembrane</keyword>
<gene>
    <name evidence="3" type="ORF">Val02_32610</name>
</gene>
<organism evidence="3 4">
    <name type="scientific">Virgisporangium aliadipatigenens</name>
    <dbReference type="NCBI Taxonomy" id="741659"/>
    <lineage>
        <taxon>Bacteria</taxon>
        <taxon>Bacillati</taxon>
        <taxon>Actinomycetota</taxon>
        <taxon>Actinomycetes</taxon>
        <taxon>Micromonosporales</taxon>
        <taxon>Micromonosporaceae</taxon>
        <taxon>Virgisporangium</taxon>
    </lineage>
</organism>
<dbReference type="EMBL" id="BOPF01000010">
    <property type="protein sequence ID" value="GIJ46375.1"/>
    <property type="molecule type" value="Genomic_DNA"/>
</dbReference>
<dbReference type="Proteomes" id="UP000619260">
    <property type="component" value="Unassembled WGS sequence"/>
</dbReference>
<keyword evidence="2" id="KW-1133">Transmembrane helix</keyword>
<dbReference type="AlphaFoldDB" id="A0A8J4DPV7"/>
<proteinExistence type="predicted"/>
<feature type="transmembrane region" description="Helical" evidence="2">
    <location>
        <begin position="281"/>
        <end position="306"/>
    </location>
</feature>
<name>A0A8J4DPV7_9ACTN</name>
<protein>
    <submittedName>
        <fullName evidence="3">Uncharacterized protein</fullName>
    </submittedName>
</protein>
<accession>A0A8J4DPV7</accession>
<evidence type="ECO:0000256" key="1">
    <source>
        <dbReference type="SAM" id="MobiDB-lite"/>
    </source>
</evidence>
<evidence type="ECO:0000313" key="3">
    <source>
        <dbReference type="EMBL" id="GIJ46375.1"/>
    </source>
</evidence>
<evidence type="ECO:0000256" key="2">
    <source>
        <dbReference type="SAM" id="Phobius"/>
    </source>
</evidence>
<keyword evidence="4" id="KW-1185">Reference proteome</keyword>
<reference evidence="3" key="1">
    <citation type="submission" date="2021-01" db="EMBL/GenBank/DDBJ databases">
        <title>Whole genome shotgun sequence of Virgisporangium aliadipatigenens NBRC 105644.</title>
        <authorList>
            <person name="Komaki H."/>
            <person name="Tamura T."/>
        </authorList>
    </citation>
    <scope>NUCLEOTIDE SEQUENCE</scope>
    <source>
        <strain evidence="3">NBRC 105644</strain>
    </source>
</reference>
<feature type="compositionally biased region" description="Low complexity" evidence="1">
    <location>
        <begin position="318"/>
        <end position="333"/>
    </location>
</feature>
<comment type="caution">
    <text evidence="3">The sequence shown here is derived from an EMBL/GenBank/DDBJ whole genome shotgun (WGS) entry which is preliminary data.</text>
</comment>
<feature type="region of interest" description="Disordered" evidence="1">
    <location>
        <begin position="312"/>
        <end position="333"/>
    </location>
</feature>
<sequence length="466" mass="49039">MEVSVTLMSQAAVREACLAGFSGTERNLVLRLAILGEFDDALIAAVSGDSGECAADLLDSVVVEWLPQTVPQRYRVNPGLKDLIAAECDPADAAETHRAAADFYARQANAREAETDFDAALRCLRHLVHVDGGAAIDQLMNFCAEALARGDLEFVFRAVRTVEPVDPDEPRGVLLQLLLATAAFLLSSVDDTEGLRPMADGLEKAIAAASSIATEEDRWLILVAERVGIDPSADTAGARPAKLRLRASAKHRARPPRGAGPGTITVDPVSTRPSMRSSGRWWIGAAAAVVAVVLAYGGSMTFAGWLTAAPRGERPGGSSATPAALPATAPSTTDLGRCGRWPVRIRSFDAPRAAEVEVCSPAPQGHTYWAVYRQLKVGGSWTYFPLFALESGGPGTKSYAVPQPSGVITTPSSPECDKCLTDTLGLLVVVVADGDSATLAANRGSDVAASLDARLLIAASDPYMIY</sequence>
<evidence type="ECO:0000313" key="4">
    <source>
        <dbReference type="Proteomes" id="UP000619260"/>
    </source>
</evidence>